<comment type="caution">
    <text evidence="15">The sequence shown here is derived from an EMBL/GenBank/DDBJ whole genome shotgun (WGS) entry which is preliminary data.</text>
</comment>
<proteinExistence type="inferred from homology"/>
<evidence type="ECO:0000256" key="12">
    <source>
        <dbReference type="ARBA" id="ARBA00048988"/>
    </source>
</evidence>
<dbReference type="InterPro" id="IPR027417">
    <property type="entry name" value="P-loop_NTPase"/>
</dbReference>
<dbReference type="Pfam" id="PF00270">
    <property type="entry name" value="DEAD"/>
    <property type="match status" value="1"/>
</dbReference>
<dbReference type="CDD" id="cd17929">
    <property type="entry name" value="DEXHc_priA"/>
    <property type="match status" value="1"/>
</dbReference>
<dbReference type="SUPFAM" id="SSF52540">
    <property type="entry name" value="P-loop containing nucleoside triphosphate hydrolases"/>
    <property type="match status" value="1"/>
</dbReference>
<evidence type="ECO:0000256" key="2">
    <source>
        <dbReference type="ARBA" id="ARBA00022705"/>
    </source>
</evidence>
<dbReference type="GO" id="GO:0043138">
    <property type="term" value="F:3'-5' DNA helicase activity"/>
    <property type="evidence" value="ECO:0007669"/>
    <property type="project" value="UniProtKB-EC"/>
</dbReference>
<protein>
    <recommendedName>
        <fullName evidence="11">DNA 3'-5' helicase</fullName>
        <ecNumber evidence="11">5.6.2.4</ecNumber>
    </recommendedName>
</protein>
<dbReference type="GO" id="GO:0046872">
    <property type="term" value="F:metal ion binding"/>
    <property type="evidence" value="ECO:0007669"/>
    <property type="project" value="UniProtKB-KW"/>
</dbReference>
<feature type="domain" description="Helicase ATP-binding" evidence="13">
    <location>
        <begin position="147"/>
        <end position="313"/>
    </location>
</feature>
<accession>A0A644UIL2</accession>
<dbReference type="PANTHER" id="PTHR30580">
    <property type="entry name" value="PRIMOSOMAL PROTEIN N"/>
    <property type="match status" value="1"/>
</dbReference>
<keyword evidence="6" id="KW-0347">Helicase</keyword>
<dbReference type="GO" id="GO:0006310">
    <property type="term" value="P:DNA recombination"/>
    <property type="evidence" value="ECO:0007669"/>
    <property type="project" value="InterPro"/>
</dbReference>
<evidence type="ECO:0000256" key="3">
    <source>
        <dbReference type="ARBA" id="ARBA00022723"/>
    </source>
</evidence>
<keyword evidence="9" id="KW-0238">DNA-binding</keyword>
<dbReference type="PROSITE" id="PS51194">
    <property type="entry name" value="HELICASE_CTER"/>
    <property type="match status" value="1"/>
</dbReference>
<dbReference type="InterPro" id="IPR041222">
    <property type="entry name" value="PriA_3primeBD"/>
</dbReference>
<keyword evidence="2" id="KW-0235">DNA replication</keyword>
<dbReference type="InterPro" id="IPR041236">
    <property type="entry name" value="PriA_C"/>
</dbReference>
<dbReference type="GO" id="GO:0003677">
    <property type="term" value="F:DNA binding"/>
    <property type="evidence" value="ECO:0007669"/>
    <property type="project" value="UniProtKB-KW"/>
</dbReference>
<keyword evidence="10" id="KW-0413">Isomerase</keyword>
<dbReference type="Gene3D" id="3.40.50.300">
    <property type="entry name" value="P-loop containing nucleotide triphosphate hydrolases"/>
    <property type="match status" value="2"/>
</dbReference>
<dbReference type="SMART" id="SM00487">
    <property type="entry name" value="DEXDc"/>
    <property type="match status" value="1"/>
</dbReference>
<evidence type="ECO:0000256" key="10">
    <source>
        <dbReference type="ARBA" id="ARBA00023235"/>
    </source>
</evidence>
<reference evidence="15" key="1">
    <citation type="submission" date="2019-08" db="EMBL/GenBank/DDBJ databases">
        <authorList>
            <person name="Kucharzyk K."/>
            <person name="Murdoch R.W."/>
            <person name="Higgins S."/>
            <person name="Loffler F."/>
        </authorList>
    </citation>
    <scope>NUCLEOTIDE SEQUENCE</scope>
</reference>
<dbReference type="GO" id="GO:0006269">
    <property type="term" value="P:DNA replication, synthesis of primer"/>
    <property type="evidence" value="ECO:0007669"/>
    <property type="project" value="UniProtKB-KW"/>
</dbReference>
<dbReference type="InterPro" id="IPR040498">
    <property type="entry name" value="PriA_CRR"/>
</dbReference>
<feature type="domain" description="Helicase C-terminal" evidence="14">
    <location>
        <begin position="383"/>
        <end position="562"/>
    </location>
</feature>
<dbReference type="InterPro" id="IPR005259">
    <property type="entry name" value="PriA"/>
</dbReference>
<dbReference type="SMART" id="SM00490">
    <property type="entry name" value="HELICc"/>
    <property type="match status" value="1"/>
</dbReference>
<keyword evidence="3" id="KW-0479">Metal-binding</keyword>
<keyword evidence="5 15" id="KW-0378">Hydrolase</keyword>
<dbReference type="InterPro" id="IPR042115">
    <property type="entry name" value="PriA_3primeBD_sf"/>
</dbReference>
<dbReference type="GO" id="GO:0006302">
    <property type="term" value="P:double-strand break repair"/>
    <property type="evidence" value="ECO:0007669"/>
    <property type="project" value="InterPro"/>
</dbReference>
<keyword evidence="1" id="KW-0639">Primosome</keyword>
<name>A0A644UIL2_9ZZZZ</name>
<dbReference type="PROSITE" id="PS51192">
    <property type="entry name" value="HELICASE_ATP_BIND_1"/>
    <property type="match status" value="1"/>
</dbReference>
<keyword evidence="7" id="KW-0862">Zinc</keyword>
<dbReference type="CDD" id="cd18804">
    <property type="entry name" value="SF2_C_priA"/>
    <property type="match status" value="1"/>
</dbReference>
<evidence type="ECO:0000256" key="11">
    <source>
        <dbReference type="ARBA" id="ARBA00034808"/>
    </source>
</evidence>
<evidence type="ECO:0000256" key="9">
    <source>
        <dbReference type="ARBA" id="ARBA00023125"/>
    </source>
</evidence>
<keyword evidence="4" id="KW-0547">Nucleotide-binding</keyword>
<evidence type="ECO:0000256" key="7">
    <source>
        <dbReference type="ARBA" id="ARBA00022833"/>
    </source>
</evidence>
<comment type="catalytic activity">
    <reaction evidence="12">
        <text>ATP + H2O = ADP + phosphate + H(+)</text>
        <dbReference type="Rhea" id="RHEA:13065"/>
        <dbReference type="ChEBI" id="CHEBI:15377"/>
        <dbReference type="ChEBI" id="CHEBI:15378"/>
        <dbReference type="ChEBI" id="CHEBI:30616"/>
        <dbReference type="ChEBI" id="CHEBI:43474"/>
        <dbReference type="ChEBI" id="CHEBI:456216"/>
        <dbReference type="EC" id="5.6.2.4"/>
    </reaction>
</comment>
<dbReference type="GO" id="GO:0016887">
    <property type="term" value="F:ATP hydrolysis activity"/>
    <property type="evidence" value="ECO:0007669"/>
    <property type="project" value="RHEA"/>
</dbReference>
<dbReference type="Gene3D" id="3.40.1440.60">
    <property type="entry name" value="PriA, 3(prime) DNA-binding domain"/>
    <property type="match status" value="1"/>
</dbReference>
<dbReference type="InterPro" id="IPR011545">
    <property type="entry name" value="DEAD/DEAH_box_helicase_dom"/>
</dbReference>
<dbReference type="InterPro" id="IPR014001">
    <property type="entry name" value="Helicase_ATP-bd"/>
</dbReference>
<dbReference type="FunFam" id="3.40.50.300:FF:000489">
    <property type="entry name" value="Primosome assembly protein PriA"/>
    <property type="match status" value="1"/>
</dbReference>
<evidence type="ECO:0000256" key="6">
    <source>
        <dbReference type="ARBA" id="ARBA00022806"/>
    </source>
</evidence>
<evidence type="ECO:0000313" key="15">
    <source>
        <dbReference type="EMBL" id="MPL78643.1"/>
    </source>
</evidence>
<keyword evidence="8" id="KW-0067">ATP-binding</keyword>
<dbReference type="Pfam" id="PF18074">
    <property type="entry name" value="PriA_C"/>
    <property type="match status" value="1"/>
</dbReference>
<gene>
    <name evidence="15" type="primary">priA_12</name>
    <name evidence="15" type="ORF">SDC9_24513</name>
</gene>
<dbReference type="PANTHER" id="PTHR30580:SF0">
    <property type="entry name" value="PRIMOSOMAL PROTEIN N"/>
    <property type="match status" value="1"/>
</dbReference>
<dbReference type="Pfam" id="PF18319">
    <property type="entry name" value="Zn_ribbon_PriA"/>
    <property type="match status" value="1"/>
</dbReference>
<organism evidence="15">
    <name type="scientific">bioreactor metagenome</name>
    <dbReference type="NCBI Taxonomy" id="1076179"/>
    <lineage>
        <taxon>unclassified sequences</taxon>
        <taxon>metagenomes</taxon>
        <taxon>ecological metagenomes</taxon>
    </lineage>
</organism>
<dbReference type="Pfam" id="PF17764">
    <property type="entry name" value="PriA_3primeBD"/>
    <property type="match status" value="1"/>
</dbReference>
<dbReference type="HAMAP" id="MF_00983">
    <property type="entry name" value="PriA"/>
    <property type="match status" value="1"/>
</dbReference>
<dbReference type="GO" id="GO:1990077">
    <property type="term" value="C:primosome complex"/>
    <property type="evidence" value="ECO:0007669"/>
    <property type="project" value="UniProtKB-KW"/>
</dbReference>
<dbReference type="GO" id="GO:0006270">
    <property type="term" value="P:DNA replication initiation"/>
    <property type="evidence" value="ECO:0007669"/>
    <property type="project" value="TreeGrafter"/>
</dbReference>
<dbReference type="InterPro" id="IPR001650">
    <property type="entry name" value="Helicase_C-like"/>
</dbReference>
<dbReference type="AlphaFoldDB" id="A0A644UIL2"/>
<evidence type="ECO:0000259" key="14">
    <source>
        <dbReference type="PROSITE" id="PS51194"/>
    </source>
</evidence>
<dbReference type="EMBL" id="VSSQ01000118">
    <property type="protein sequence ID" value="MPL78643.1"/>
    <property type="molecule type" value="Genomic_DNA"/>
</dbReference>
<dbReference type="GO" id="GO:0005524">
    <property type="term" value="F:ATP binding"/>
    <property type="evidence" value="ECO:0007669"/>
    <property type="project" value="UniProtKB-KW"/>
</dbReference>
<sequence>MDEQVRQGVPAAKPYLRLAFPLPLEARYWYKNSPESPAGLGYRAEAFLGRRKATGFVVEEADSCPLEENLLKSIIRGVDKEPLFDASTVALAQWLSTMYFCSLGEALGAMLPSGRRESSQVLGELEDFVIGDKALPLTEEQKTALESILASEPSTTYLYGPTGTGKTEVFLQLAESQLASGRSVIYLVPEIALTGQVVRSARKRFGDSCAVIHSRLSPSQKLGEWRRILSGRASMIIGARSAIFSPARNLGLIVIDEEHEGSYKSGNTPRYHARQVAMYRASKEKAILILGSATPSVEAWHSCESGAMKKETLRQRPAGGAFPSIEVVDMRGEKTTISARLAEALRATKAEGRQSILFLNRRGFSHFFVCNTCGAELSCRNCSVSLTYHKEQNQLVCHYCGYRAAPPPACPHCGSLDVGWKGFGTERVAEEVENLFPGWSIRRLDADSVTKKGSLESILEEFRKGKIDLLLGTQMVAKGLNFPGVKTVGLVLADAGLNLPDFRAAERVFSLIVQVAGRAGRYDPDGRVYIQTFRPDNPVIRLASGMDMEAFYDRELMLRQAQGFPPFARIARLVLRSKDREACIGSIRQLARKGLSFRGSTVELLGPSECPLGMIAGSHRWQLLLRAFSLSELHKAVRTIIEGVKFPSSVYLEIDIDPVQLL</sequence>
<evidence type="ECO:0000256" key="5">
    <source>
        <dbReference type="ARBA" id="ARBA00022801"/>
    </source>
</evidence>
<evidence type="ECO:0000256" key="4">
    <source>
        <dbReference type="ARBA" id="ARBA00022741"/>
    </source>
</evidence>
<dbReference type="EC" id="5.6.2.4" evidence="11"/>
<dbReference type="Pfam" id="PF00271">
    <property type="entry name" value="Helicase_C"/>
    <property type="match status" value="1"/>
</dbReference>
<evidence type="ECO:0000256" key="1">
    <source>
        <dbReference type="ARBA" id="ARBA00022515"/>
    </source>
</evidence>
<dbReference type="NCBIfam" id="TIGR00595">
    <property type="entry name" value="priA"/>
    <property type="match status" value="1"/>
</dbReference>
<evidence type="ECO:0000256" key="8">
    <source>
        <dbReference type="ARBA" id="ARBA00022840"/>
    </source>
</evidence>
<evidence type="ECO:0000259" key="13">
    <source>
        <dbReference type="PROSITE" id="PS51192"/>
    </source>
</evidence>